<reference evidence="2" key="1">
    <citation type="journal article" date="2018" name="Data Brief">
        <title>Genome sequence data from 17 accessions of Ensete ventricosum, a staple food crop for millions in Ethiopia.</title>
        <authorList>
            <person name="Yemataw Z."/>
            <person name="Muzemil S."/>
            <person name="Ambachew D."/>
            <person name="Tripathi L."/>
            <person name="Tesfaye K."/>
            <person name="Chala A."/>
            <person name="Farbos A."/>
            <person name="O'Neill P."/>
            <person name="Moore K."/>
            <person name="Grant M."/>
            <person name="Studholme D.J."/>
        </authorList>
    </citation>
    <scope>NUCLEOTIDE SEQUENCE [LARGE SCALE GENOMIC DNA]</scope>
    <source>
        <tissue evidence="2">Leaf</tissue>
    </source>
</reference>
<protein>
    <submittedName>
        <fullName evidence="2">Uncharacterized protein</fullName>
    </submittedName>
</protein>
<organism evidence="2">
    <name type="scientific">Ensete ventricosum</name>
    <name type="common">Abyssinian banana</name>
    <name type="synonym">Musa ensete</name>
    <dbReference type="NCBI Taxonomy" id="4639"/>
    <lineage>
        <taxon>Eukaryota</taxon>
        <taxon>Viridiplantae</taxon>
        <taxon>Streptophyta</taxon>
        <taxon>Embryophyta</taxon>
        <taxon>Tracheophyta</taxon>
        <taxon>Spermatophyta</taxon>
        <taxon>Magnoliopsida</taxon>
        <taxon>Liliopsida</taxon>
        <taxon>Zingiberales</taxon>
        <taxon>Musaceae</taxon>
        <taxon>Ensete</taxon>
    </lineage>
</organism>
<sequence>MIRSPRCPQGLPLRRSTPKADTLRRPLGGCGPQYRRLLVGDSEPPDPVPRHRAVVLQASRSSLTRSGRFGDG</sequence>
<feature type="region of interest" description="Disordered" evidence="1">
    <location>
        <begin position="1"/>
        <end position="49"/>
    </location>
</feature>
<dbReference type="AlphaFoldDB" id="A0A445MBH0"/>
<accession>A0A445MBH0</accession>
<dbReference type="Proteomes" id="UP000290560">
    <property type="component" value="Unassembled WGS sequence"/>
</dbReference>
<dbReference type="EMBL" id="KV875556">
    <property type="protein sequence ID" value="RZR71602.1"/>
    <property type="molecule type" value="Genomic_DNA"/>
</dbReference>
<evidence type="ECO:0000256" key="1">
    <source>
        <dbReference type="SAM" id="MobiDB-lite"/>
    </source>
</evidence>
<proteinExistence type="predicted"/>
<name>A0A445MBH0_ENSVE</name>
<evidence type="ECO:0000313" key="2">
    <source>
        <dbReference type="EMBL" id="RZR71602.1"/>
    </source>
</evidence>
<gene>
    <name evidence="2" type="ORF">BHM03_00006001</name>
</gene>